<dbReference type="CDD" id="cd06261">
    <property type="entry name" value="TM_PBP2"/>
    <property type="match status" value="1"/>
</dbReference>
<dbReference type="GO" id="GO:0005886">
    <property type="term" value="C:plasma membrane"/>
    <property type="evidence" value="ECO:0007669"/>
    <property type="project" value="UniProtKB-SubCell"/>
</dbReference>
<dbReference type="GO" id="GO:0055085">
    <property type="term" value="P:transmembrane transport"/>
    <property type="evidence" value="ECO:0007669"/>
    <property type="project" value="InterPro"/>
</dbReference>
<dbReference type="PROSITE" id="PS50928">
    <property type="entry name" value="ABC_TM1"/>
    <property type="match status" value="1"/>
</dbReference>
<comment type="similarity">
    <text evidence="2">Belongs to the binding-protein-dependent transport system permease family. CysTW subfamily.</text>
</comment>
<feature type="transmembrane region" description="Helical" evidence="8">
    <location>
        <begin position="21"/>
        <end position="40"/>
    </location>
</feature>
<reference evidence="10" key="1">
    <citation type="submission" date="2020-05" db="EMBL/GenBank/DDBJ databases">
        <authorList>
            <person name="Chiriac C."/>
            <person name="Salcher M."/>
            <person name="Ghai R."/>
            <person name="Kavagutti S V."/>
        </authorList>
    </citation>
    <scope>NUCLEOTIDE SEQUENCE</scope>
</reference>
<feature type="transmembrane region" description="Helical" evidence="8">
    <location>
        <begin position="162"/>
        <end position="188"/>
    </location>
</feature>
<sequence length="298" mass="33107">MELKRSRPGETNRWFAIVPMGYLAVTVGIPLLIITTYSFLSRPDLGVGVKWQFTPISYVRIFVQEMLDGTTGFDVRYVKVIWNSFLYSGISTVTTLVLAIPVAVWIATRQAKYRYLLVLLVTLPFWTSILIRTYAIRQLLDEKGVLGQVTTFLGLGDNFQLLYTPTATVIGLTFTSLPFMILPIYASAERFDFRLAEAAYDLGAKKWSVLFRVLLPSISPGIFAGIALVFIPGLGSFLAADMLGGGKTNMIANVVANNFGQARNWPFGSALSVFLCLLTLFFTLLISLKTRKKAEAKK</sequence>
<keyword evidence="4" id="KW-1003">Cell membrane</keyword>
<feature type="transmembrane region" description="Helical" evidence="8">
    <location>
        <begin position="267"/>
        <end position="288"/>
    </location>
</feature>
<dbReference type="EMBL" id="CAFBRV010000061">
    <property type="protein sequence ID" value="CAB5114734.1"/>
    <property type="molecule type" value="Genomic_DNA"/>
</dbReference>
<evidence type="ECO:0000259" key="9">
    <source>
        <dbReference type="PROSITE" id="PS50928"/>
    </source>
</evidence>
<dbReference type="Pfam" id="PF00528">
    <property type="entry name" value="BPD_transp_1"/>
    <property type="match status" value="1"/>
</dbReference>
<dbReference type="SUPFAM" id="SSF161098">
    <property type="entry name" value="MetI-like"/>
    <property type="match status" value="1"/>
</dbReference>
<keyword evidence="7 8" id="KW-0472">Membrane</keyword>
<dbReference type="InterPro" id="IPR000515">
    <property type="entry name" value="MetI-like"/>
</dbReference>
<name>A0A6J7VRT0_9ZZZZ</name>
<feature type="domain" description="ABC transmembrane type-1" evidence="9">
    <location>
        <begin position="81"/>
        <end position="286"/>
    </location>
</feature>
<keyword evidence="6 8" id="KW-1133">Transmembrane helix</keyword>
<evidence type="ECO:0000256" key="1">
    <source>
        <dbReference type="ARBA" id="ARBA00004651"/>
    </source>
</evidence>
<evidence type="ECO:0000313" key="10">
    <source>
        <dbReference type="EMBL" id="CAB5114734.1"/>
    </source>
</evidence>
<feature type="transmembrane region" description="Helical" evidence="8">
    <location>
        <begin position="115"/>
        <end position="136"/>
    </location>
</feature>
<comment type="subcellular location">
    <subcellularLocation>
        <location evidence="1">Cell membrane</location>
        <topology evidence="1">Multi-pass membrane protein</topology>
    </subcellularLocation>
</comment>
<dbReference type="PANTHER" id="PTHR42929">
    <property type="entry name" value="INNER MEMBRANE ABC TRANSPORTER PERMEASE PROTEIN YDCU-RELATED-RELATED"/>
    <property type="match status" value="1"/>
</dbReference>
<gene>
    <name evidence="10" type="ORF">UFOPK4410_00739</name>
</gene>
<protein>
    <submittedName>
        <fullName evidence="10">Unannotated protein</fullName>
    </submittedName>
</protein>
<feature type="transmembrane region" description="Helical" evidence="8">
    <location>
        <begin position="209"/>
        <end position="231"/>
    </location>
</feature>
<evidence type="ECO:0000256" key="4">
    <source>
        <dbReference type="ARBA" id="ARBA00022475"/>
    </source>
</evidence>
<evidence type="ECO:0000256" key="3">
    <source>
        <dbReference type="ARBA" id="ARBA00022448"/>
    </source>
</evidence>
<accession>A0A6J7VRT0</accession>
<dbReference type="Gene3D" id="1.10.3720.10">
    <property type="entry name" value="MetI-like"/>
    <property type="match status" value="1"/>
</dbReference>
<evidence type="ECO:0000256" key="8">
    <source>
        <dbReference type="SAM" id="Phobius"/>
    </source>
</evidence>
<evidence type="ECO:0000256" key="5">
    <source>
        <dbReference type="ARBA" id="ARBA00022692"/>
    </source>
</evidence>
<dbReference type="PANTHER" id="PTHR42929:SF1">
    <property type="entry name" value="INNER MEMBRANE ABC TRANSPORTER PERMEASE PROTEIN YDCU-RELATED"/>
    <property type="match status" value="1"/>
</dbReference>
<proteinExistence type="inferred from homology"/>
<dbReference type="InterPro" id="IPR035906">
    <property type="entry name" value="MetI-like_sf"/>
</dbReference>
<evidence type="ECO:0000256" key="6">
    <source>
        <dbReference type="ARBA" id="ARBA00022989"/>
    </source>
</evidence>
<organism evidence="10">
    <name type="scientific">freshwater metagenome</name>
    <dbReference type="NCBI Taxonomy" id="449393"/>
    <lineage>
        <taxon>unclassified sequences</taxon>
        <taxon>metagenomes</taxon>
        <taxon>ecological metagenomes</taxon>
    </lineage>
</organism>
<feature type="transmembrane region" description="Helical" evidence="8">
    <location>
        <begin position="85"/>
        <end position="108"/>
    </location>
</feature>
<dbReference type="AlphaFoldDB" id="A0A6J7VRT0"/>
<keyword evidence="5 8" id="KW-0812">Transmembrane</keyword>
<evidence type="ECO:0000256" key="2">
    <source>
        <dbReference type="ARBA" id="ARBA00007069"/>
    </source>
</evidence>
<evidence type="ECO:0000256" key="7">
    <source>
        <dbReference type="ARBA" id="ARBA00023136"/>
    </source>
</evidence>
<keyword evidence="3" id="KW-0813">Transport</keyword>